<dbReference type="Proteomes" id="UP000887540">
    <property type="component" value="Unplaced"/>
</dbReference>
<sequence>MTDSMLLQASTASPSGIPITALHVRPPRLTAEQPITRAVMPYGESHMFNIRFRATQPSVYDVNCIEVYAVFDGKYEAKLPLVVPSVHVTIKDVTRYVSPSGSSGILVV</sequence>
<dbReference type="AlphaFoldDB" id="A0A914EDH4"/>
<evidence type="ECO:0000313" key="2">
    <source>
        <dbReference type="WBParaSite" id="ACRNAN_scaffold7500.g17857.t1"/>
    </source>
</evidence>
<accession>A0A914EDH4</accession>
<organism evidence="1 2">
    <name type="scientific">Acrobeloides nanus</name>
    <dbReference type="NCBI Taxonomy" id="290746"/>
    <lineage>
        <taxon>Eukaryota</taxon>
        <taxon>Metazoa</taxon>
        <taxon>Ecdysozoa</taxon>
        <taxon>Nematoda</taxon>
        <taxon>Chromadorea</taxon>
        <taxon>Rhabditida</taxon>
        <taxon>Tylenchina</taxon>
        <taxon>Cephalobomorpha</taxon>
        <taxon>Cephaloboidea</taxon>
        <taxon>Cephalobidae</taxon>
        <taxon>Acrobeloides</taxon>
    </lineage>
</organism>
<protein>
    <submittedName>
        <fullName evidence="2">Uncharacterized protein</fullName>
    </submittedName>
</protein>
<dbReference type="WBParaSite" id="ACRNAN_scaffold7500.g17857.t1">
    <property type="protein sequence ID" value="ACRNAN_scaffold7500.g17857.t1"/>
    <property type="gene ID" value="ACRNAN_scaffold7500.g17857"/>
</dbReference>
<evidence type="ECO:0000313" key="1">
    <source>
        <dbReference type="Proteomes" id="UP000887540"/>
    </source>
</evidence>
<name>A0A914EDH4_9BILA</name>
<proteinExistence type="predicted"/>
<keyword evidence="1" id="KW-1185">Reference proteome</keyword>
<reference evidence="2" key="1">
    <citation type="submission" date="2022-11" db="UniProtKB">
        <authorList>
            <consortium name="WormBaseParasite"/>
        </authorList>
    </citation>
    <scope>IDENTIFICATION</scope>
</reference>